<dbReference type="EnsemblBacteria" id="ACO78878">
    <property type="protein sequence ID" value="ACO78878"/>
    <property type="gene ID" value="Avin_27040"/>
</dbReference>
<keyword evidence="6" id="KW-0378">Hydrolase</keyword>
<evidence type="ECO:0000256" key="1">
    <source>
        <dbReference type="ARBA" id="ARBA00007261"/>
    </source>
</evidence>
<feature type="compositionally biased region" description="Low complexity" evidence="2">
    <location>
        <begin position="447"/>
        <end position="465"/>
    </location>
</feature>
<feature type="domain" description="Peptidase M16 N-terminal" evidence="4">
    <location>
        <begin position="533"/>
        <end position="607"/>
    </location>
</feature>
<dbReference type="GO" id="GO:0046872">
    <property type="term" value="F:metal ion binding"/>
    <property type="evidence" value="ECO:0007669"/>
    <property type="project" value="InterPro"/>
</dbReference>
<reference evidence="6 7" key="1">
    <citation type="journal article" date="2009" name="J. Bacteriol.">
        <title>Genome sequence of Azotobacter vinelandii, an obligate aerobe specialized to support diverse anaerobic metabolic processes.</title>
        <authorList>
            <person name="Setubal J.C."/>
            <person name="dos Santos P."/>
            <person name="Goldman B.S."/>
            <person name="Ertesvag H."/>
            <person name="Espin G."/>
            <person name="Rubio L.M."/>
            <person name="Valla S."/>
            <person name="Almeida N.F."/>
            <person name="Balasubramanian D."/>
            <person name="Cromes L."/>
            <person name="Curatti L."/>
            <person name="Du Z."/>
            <person name="Godsy E."/>
            <person name="Goodner B."/>
            <person name="Hellner-Burris K."/>
            <person name="Hernandez J.A."/>
            <person name="Houmiel K."/>
            <person name="Imperial J."/>
            <person name="Kennedy C."/>
            <person name="Larson T.J."/>
            <person name="Latreille P."/>
            <person name="Ligon L.S."/>
            <person name="Lu J."/>
            <person name="Maerk M."/>
            <person name="Miller N.M."/>
            <person name="Norton S."/>
            <person name="O'Carroll I.P."/>
            <person name="Paulsen I."/>
            <person name="Raulfs E.C."/>
            <person name="Roemer R."/>
            <person name="Rosser J."/>
            <person name="Segura D."/>
            <person name="Slater S."/>
            <person name="Stricklin S.L."/>
            <person name="Studholme D.J."/>
            <person name="Sun J."/>
            <person name="Viana C.J."/>
            <person name="Wallin E."/>
            <person name="Wang B."/>
            <person name="Wheeler C."/>
            <person name="Zhu H."/>
            <person name="Dean D.R."/>
            <person name="Dixon R."/>
            <person name="Wood D."/>
        </authorList>
    </citation>
    <scope>NUCLEOTIDE SEQUENCE [LARGE SCALE GENOMIC DNA]</scope>
    <source>
        <strain evidence="7">DJ / ATCC BAA-1303</strain>
    </source>
</reference>
<dbReference type="AlphaFoldDB" id="C1DJV9"/>
<dbReference type="InterPro" id="IPR050361">
    <property type="entry name" value="MPP/UQCRC_Complex"/>
</dbReference>
<feature type="region of interest" description="Disordered" evidence="2">
    <location>
        <begin position="434"/>
        <end position="467"/>
    </location>
</feature>
<dbReference type="GeneID" id="88185842"/>
<proteinExistence type="inferred from homology"/>
<dbReference type="RefSeq" id="WP_012701268.1">
    <property type="nucleotide sequence ID" value="NC_012560.1"/>
</dbReference>
<feature type="signal peptide" evidence="3">
    <location>
        <begin position="1"/>
        <end position="21"/>
    </location>
</feature>
<dbReference type="InterPro" id="IPR007863">
    <property type="entry name" value="Peptidase_M16_C"/>
</dbReference>
<gene>
    <name evidence="6" type="ordered locus">Avin_27040</name>
</gene>
<evidence type="ECO:0000313" key="7">
    <source>
        <dbReference type="Proteomes" id="UP000002424"/>
    </source>
</evidence>
<dbReference type="Gene3D" id="3.30.830.10">
    <property type="entry name" value="Metalloenzyme, LuxS/M16 peptidase-like"/>
    <property type="match status" value="4"/>
</dbReference>
<evidence type="ECO:0000313" key="6">
    <source>
        <dbReference type="EMBL" id="ACO78878.1"/>
    </source>
</evidence>
<evidence type="ECO:0000259" key="5">
    <source>
        <dbReference type="Pfam" id="PF05193"/>
    </source>
</evidence>
<feature type="domain" description="Peptidase M16 C-terminal" evidence="5">
    <location>
        <begin position="655"/>
        <end position="833"/>
    </location>
</feature>
<dbReference type="Pfam" id="PF00675">
    <property type="entry name" value="Peptidase_M16"/>
    <property type="match status" value="2"/>
</dbReference>
<dbReference type="Proteomes" id="UP000002424">
    <property type="component" value="Chromosome"/>
</dbReference>
<dbReference type="InterPro" id="IPR011249">
    <property type="entry name" value="Metalloenz_LuxS/M16"/>
</dbReference>
<evidence type="ECO:0000256" key="2">
    <source>
        <dbReference type="SAM" id="MobiDB-lite"/>
    </source>
</evidence>
<dbReference type="eggNOG" id="COG0612">
    <property type="taxonomic scope" value="Bacteria"/>
</dbReference>
<dbReference type="GO" id="GO:0008233">
    <property type="term" value="F:peptidase activity"/>
    <property type="evidence" value="ECO:0007669"/>
    <property type="project" value="UniProtKB-KW"/>
</dbReference>
<protein>
    <submittedName>
        <fullName evidence="6">Zinc protease</fullName>
    </submittedName>
</protein>
<evidence type="ECO:0000256" key="3">
    <source>
        <dbReference type="SAM" id="SignalP"/>
    </source>
</evidence>
<keyword evidence="3" id="KW-0732">Signal</keyword>
<dbReference type="STRING" id="322710.Avin_27040"/>
<feature type="domain" description="Peptidase M16 N-terminal" evidence="4">
    <location>
        <begin position="54"/>
        <end position="187"/>
    </location>
</feature>
<dbReference type="EMBL" id="CP001157">
    <property type="protein sequence ID" value="ACO78878.1"/>
    <property type="molecule type" value="Genomic_DNA"/>
</dbReference>
<dbReference type="PANTHER" id="PTHR11851:SF49">
    <property type="entry name" value="MITOCHONDRIAL-PROCESSING PEPTIDASE SUBUNIT ALPHA"/>
    <property type="match status" value="1"/>
</dbReference>
<dbReference type="SUPFAM" id="SSF63411">
    <property type="entry name" value="LuxS/MPP-like metallohydrolase"/>
    <property type="match status" value="4"/>
</dbReference>
<dbReference type="PANTHER" id="PTHR11851">
    <property type="entry name" value="METALLOPROTEASE"/>
    <property type="match status" value="1"/>
</dbReference>
<comment type="similarity">
    <text evidence="1">Belongs to the peptidase M16 family.</text>
</comment>
<dbReference type="Pfam" id="PF05193">
    <property type="entry name" value="Peptidase_M16_C"/>
    <property type="match status" value="2"/>
</dbReference>
<feature type="domain" description="Peptidase M16 C-terminal" evidence="5">
    <location>
        <begin position="195"/>
        <end position="366"/>
    </location>
</feature>
<sequence length="908" mass="99869">MLKNRYLILVWTLFCIPTVQADISAPVVQRDGISEYRLENGLRVILAPDAASPAIAFNMLYLSGSLADPPGKSGTAHLLEHLLAKGADKQLIEGLNRRGIRFNATTSYDRTRYAALLAAEQGTLDYLIAQEAERMRNTRFGQAELDAEREVVLRELEQTQDVPLTALTQGMLAAAMPGTGFGRPVLGSREELRRIDVEDLRAFYARHYQPGNALIVITGRFEADKALQAIERHFAGLPGQAIAAPRVATSPGKAAVARTEGGNTEWIALAYPLAAASAPANAMLAPLADILASEPHGRLYRELVVADKTAGVVAQTLSFRQGGYFLVAAPLAKGQSMAAAQAALVAQLEGLARQPIDEAELQRFKSSVQPAKARVLKDHATLADLLAEHAALGDWQLFLNHYERIARLTAAEVQQQAQSHFRSDRRIVGELRVASAQSAPREKRDPAPAASPARSSSATAAPTSRVGDGAEPVDLAAFNRQVMAVESTIRRTSLDNGLKLVLRPLPDSGKPVQGVLNLRFGDETGLFGKRALADLVGALLARGTQSHSYQQIVDQVTRMGATVLIKPEGELLTVHFSAGRDDLPTLLELIADILRHPAFPATEFDLAKRLRRTALSQPAAVAALYLNRHAAPYPVGDVRRHAESAEMLVALRPLGRDDVLAFHRDFYGADRGEFVLSGNFDPQQVERQVRRLFGDWNSKARYARPARPYRNVSAARLHVHAEAPRTGYYLARLHFDAGSQSQEQAALFIAERILGRHPLVSRLGQRLREGEKLSYDVRTSIRVDPLDHAGWVAIQADYPLGQGRRLADLVKDEVARLIEHGITEQELEQARQAILHERRLNFGQERGVLSLLQRLLHEGATLQPWAERNEDFARIRLEQVNAAIRKHFRLDTFVEVLADADGETQQRL</sequence>
<keyword evidence="6" id="KW-0645">Protease</keyword>
<feature type="chain" id="PRO_5002908720" evidence="3">
    <location>
        <begin position="22"/>
        <end position="908"/>
    </location>
</feature>
<dbReference type="HOGENOM" id="CLU_007487_1_1_6"/>
<dbReference type="GO" id="GO:0006508">
    <property type="term" value="P:proteolysis"/>
    <property type="evidence" value="ECO:0007669"/>
    <property type="project" value="UniProtKB-KW"/>
</dbReference>
<dbReference type="InterPro" id="IPR011765">
    <property type="entry name" value="Pept_M16_N"/>
</dbReference>
<organism evidence="6 7">
    <name type="scientific">Azotobacter vinelandii (strain DJ / ATCC BAA-1303)</name>
    <dbReference type="NCBI Taxonomy" id="322710"/>
    <lineage>
        <taxon>Bacteria</taxon>
        <taxon>Pseudomonadati</taxon>
        <taxon>Pseudomonadota</taxon>
        <taxon>Gammaproteobacteria</taxon>
        <taxon>Pseudomonadales</taxon>
        <taxon>Pseudomonadaceae</taxon>
        <taxon>Azotobacter</taxon>
    </lineage>
</organism>
<accession>C1DJV9</accession>
<evidence type="ECO:0000259" key="4">
    <source>
        <dbReference type="Pfam" id="PF00675"/>
    </source>
</evidence>
<dbReference type="OrthoDB" id="9811314at2"/>
<keyword evidence="7" id="KW-1185">Reference proteome</keyword>
<dbReference type="KEGG" id="avn:Avin_27040"/>
<name>C1DJV9_AZOVD</name>